<evidence type="ECO:0008006" key="5">
    <source>
        <dbReference type="Google" id="ProtNLM"/>
    </source>
</evidence>
<keyword evidence="2" id="KW-0472">Membrane</keyword>
<evidence type="ECO:0000313" key="3">
    <source>
        <dbReference type="EMBL" id="VDI63309.1"/>
    </source>
</evidence>
<dbReference type="OrthoDB" id="1726353at2759"/>
<proteinExistence type="predicted"/>
<gene>
    <name evidence="3" type="ORF">MGAL_10B011902</name>
</gene>
<evidence type="ECO:0000256" key="2">
    <source>
        <dbReference type="SAM" id="Phobius"/>
    </source>
</evidence>
<dbReference type="Gene3D" id="3.60.10.10">
    <property type="entry name" value="Endonuclease/exonuclease/phosphatase"/>
    <property type="match status" value="1"/>
</dbReference>
<sequence>MPTKKANSDFEYQEHLDILQSIVDKYEDTHSILVCGDMNGTYLNDRNNSHDAKFKKFIKKNNMIIHPDMKSNQTFNHNDGRSSSQIDYITSNNDILETTMVIQQSPINSSTHLPVKAITTKELDAKQQNRKKKNTTSYKLLWDKVDKKRYQSTFKDLLAISQINWTNFSVDEKLQDLTLILHKTAESVVPKKLIRLHGFKRKASPTVLQLIRKSKNKHREWDLAGRPRNNHKLFLAKKEAKRILRQQQRKEIDIERQQFFDKDFNYTKWTFECDSSDGCIPKNGVLFTERNNMYETEDTTIVTMYSHSTTASNGKVIHYLVATGSLVICFLACIVALQLLNMRRKKKNGRIINDSESNDDQRNQTHNEPSDRGIYDEIDEVSGSVSEAIIRHSYMSIDSDQPVEYHNDESLPVDDYLIPCHSSTHDCKPNIGGLEATFSDVNDYQNTKDFGDDDMDNDESKKEVNSYVNNTMENVRPYHLLIEKRDMHDYADNCTNT</sequence>
<dbReference type="EMBL" id="UYJE01008367">
    <property type="protein sequence ID" value="VDI63309.1"/>
    <property type="molecule type" value="Genomic_DNA"/>
</dbReference>
<feature type="compositionally biased region" description="Basic and acidic residues" evidence="1">
    <location>
        <begin position="359"/>
        <end position="375"/>
    </location>
</feature>
<evidence type="ECO:0000256" key="1">
    <source>
        <dbReference type="SAM" id="MobiDB-lite"/>
    </source>
</evidence>
<dbReference type="InterPro" id="IPR036691">
    <property type="entry name" value="Endo/exonu/phosph_ase_sf"/>
</dbReference>
<comment type="caution">
    <text evidence="3">The sequence shown here is derived from an EMBL/GenBank/DDBJ whole genome shotgun (WGS) entry which is preliminary data.</text>
</comment>
<feature type="region of interest" description="Disordered" evidence="1">
    <location>
        <begin position="351"/>
        <end position="375"/>
    </location>
</feature>
<accession>A0A8B6GF80</accession>
<protein>
    <recommendedName>
        <fullName evidence="5">Endonuclease/exonuclease/phosphatase domain-containing protein</fullName>
    </recommendedName>
</protein>
<keyword evidence="4" id="KW-1185">Reference proteome</keyword>
<keyword evidence="2" id="KW-0812">Transmembrane</keyword>
<reference evidence="3" key="1">
    <citation type="submission" date="2018-11" db="EMBL/GenBank/DDBJ databases">
        <authorList>
            <person name="Alioto T."/>
            <person name="Alioto T."/>
        </authorList>
    </citation>
    <scope>NUCLEOTIDE SEQUENCE</scope>
</reference>
<name>A0A8B6GF80_MYTGA</name>
<evidence type="ECO:0000313" key="4">
    <source>
        <dbReference type="Proteomes" id="UP000596742"/>
    </source>
</evidence>
<keyword evidence="2" id="KW-1133">Transmembrane helix</keyword>
<dbReference type="Proteomes" id="UP000596742">
    <property type="component" value="Unassembled WGS sequence"/>
</dbReference>
<dbReference type="AlphaFoldDB" id="A0A8B6GF80"/>
<dbReference type="SUPFAM" id="SSF56219">
    <property type="entry name" value="DNase I-like"/>
    <property type="match status" value="1"/>
</dbReference>
<organism evidence="3 4">
    <name type="scientific">Mytilus galloprovincialis</name>
    <name type="common">Mediterranean mussel</name>
    <dbReference type="NCBI Taxonomy" id="29158"/>
    <lineage>
        <taxon>Eukaryota</taxon>
        <taxon>Metazoa</taxon>
        <taxon>Spiralia</taxon>
        <taxon>Lophotrochozoa</taxon>
        <taxon>Mollusca</taxon>
        <taxon>Bivalvia</taxon>
        <taxon>Autobranchia</taxon>
        <taxon>Pteriomorphia</taxon>
        <taxon>Mytilida</taxon>
        <taxon>Mytiloidea</taxon>
        <taxon>Mytilidae</taxon>
        <taxon>Mytilinae</taxon>
        <taxon>Mytilus</taxon>
    </lineage>
</organism>
<feature type="transmembrane region" description="Helical" evidence="2">
    <location>
        <begin position="316"/>
        <end position="340"/>
    </location>
</feature>